<keyword evidence="5" id="KW-0804">Transcription</keyword>
<name>A0ABD1I9R2_SALDI</name>
<feature type="region of interest" description="Disordered" evidence="6">
    <location>
        <begin position="1193"/>
        <end position="1220"/>
    </location>
</feature>
<feature type="compositionally biased region" description="Basic and acidic residues" evidence="6">
    <location>
        <begin position="1066"/>
        <end position="1081"/>
    </location>
</feature>
<dbReference type="InterPro" id="IPR056280">
    <property type="entry name" value="AIPP2-like_SPOC"/>
</dbReference>
<feature type="compositionally biased region" description="Basic and acidic residues" evidence="6">
    <location>
        <begin position="491"/>
        <end position="500"/>
    </location>
</feature>
<feature type="region of interest" description="Disordered" evidence="6">
    <location>
        <begin position="149"/>
        <end position="212"/>
    </location>
</feature>
<dbReference type="SUPFAM" id="SSF57903">
    <property type="entry name" value="FYVE/PHD zinc finger"/>
    <property type="match status" value="1"/>
</dbReference>
<keyword evidence="9" id="KW-1185">Reference proteome</keyword>
<feature type="region of interest" description="Disordered" evidence="6">
    <location>
        <begin position="228"/>
        <end position="259"/>
    </location>
</feature>
<dbReference type="Proteomes" id="UP001567538">
    <property type="component" value="Unassembled WGS sequence"/>
</dbReference>
<keyword evidence="3" id="KW-0862">Zinc</keyword>
<feature type="region of interest" description="Disordered" evidence="6">
    <location>
        <begin position="1"/>
        <end position="35"/>
    </location>
</feature>
<dbReference type="PANTHER" id="PTHR33304:SF9">
    <property type="entry name" value="RING_FYVE_PHD ZINC FINGER SUPERFAMILY PROTEIN"/>
    <property type="match status" value="1"/>
</dbReference>
<feature type="region of interest" description="Disordered" evidence="6">
    <location>
        <begin position="99"/>
        <end position="120"/>
    </location>
</feature>
<proteinExistence type="predicted"/>
<accession>A0ABD1I9R2</accession>
<dbReference type="Gene3D" id="3.30.40.10">
    <property type="entry name" value="Zinc/RING finger domain, C3HC4 (zinc finger)"/>
    <property type="match status" value="1"/>
</dbReference>
<comment type="caution">
    <text evidence="8">The sequence shown here is derived from an EMBL/GenBank/DDBJ whole genome shotgun (WGS) entry which is preliminary data.</text>
</comment>
<protein>
    <recommendedName>
        <fullName evidence="7">Zinc finger PHD-type domain-containing protein</fullName>
    </recommendedName>
</protein>
<feature type="region of interest" description="Disordered" evidence="6">
    <location>
        <begin position="1012"/>
        <end position="1121"/>
    </location>
</feature>
<dbReference type="InterPro" id="IPR013083">
    <property type="entry name" value="Znf_RING/FYVE/PHD"/>
</dbReference>
<feature type="compositionally biased region" description="Basic and acidic residues" evidence="6">
    <location>
        <begin position="1040"/>
        <end position="1055"/>
    </location>
</feature>
<dbReference type="InterPro" id="IPR049914">
    <property type="entry name" value="PHD1-3/5-6"/>
</dbReference>
<feature type="compositionally biased region" description="Polar residues" evidence="6">
    <location>
        <begin position="356"/>
        <end position="366"/>
    </location>
</feature>
<feature type="compositionally biased region" description="Polar residues" evidence="6">
    <location>
        <begin position="229"/>
        <end position="240"/>
    </location>
</feature>
<evidence type="ECO:0000313" key="9">
    <source>
        <dbReference type="Proteomes" id="UP001567538"/>
    </source>
</evidence>
<dbReference type="InterPro" id="IPR011011">
    <property type="entry name" value="Znf_FYVE_PHD"/>
</dbReference>
<keyword evidence="4" id="KW-0805">Transcription regulation</keyword>
<dbReference type="GO" id="GO:0008270">
    <property type="term" value="F:zinc ion binding"/>
    <property type="evidence" value="ECO:0007669"/>
    <property type="project" value="UniProtKB-KW"/>
</dbReference>
<evidence type="ECO:0000313" key="8">
    <source>
        <dbReference type="EMBL" id="KAL1565447.1"/>
    </source>
</evidence>
<organism evidence="8 9">
    <name type="scientific">Salvia divinorum</name>
    <name type="common">Maria pastora</name>
    <name type="synonym">Diviner's sage</name>
    <dbReference type="NCBI Taxonomy" id="28513"/>
    <lineage>
        <taxon>Eukaryota</taxon>
        <taxon>Viridiplantae</taxon>
        <taxon>Streptophyta</taxon>
        <taxon>Embryophyta</taxon>
        <taxon>Tracheophyta</taxon>
        <taxon>Spermatophyta</taxon>
        <taxon>Magnoliopsida</taxon>
        <taxon>eudicotyledons</taxon>
        <taxon>Gunneridae</taxon>
        <taxon>Pentapetalae</taxon>
        <taxon>asterids</taxon>
        <taxon>lamiids</taxon>
        <taxon>Lamiales</taxon>
        <taxon>Lamiaceae</taxon>
        <taxon>Nepetoideae</taxon>
        <taxon>Mentheae</taxon>
        <taxon>Salviinae</taxon>
        <taxon>Salvia</taxon>
        <taxon>Salvia subgen. Calosphace</taxon>
    </lineage>
</organism>
<dbReference type="SMART" id="SM00249">
    <property type="entry name" value="PHD"/>
    <property type="match status" value="1"/>
</dbReference>
<feature type="compositionally biased region" description="Polar residues" evidence="6">
    <location>
        <begin position="17"/>
        <end position="33"/>
    </location>
</feature>
<reference evidence="8 9" key="1">
    <citation type="submission" date="2024-06" db="EMBL/GenBank/DDBJ databases">
        <title>A chromosome level genome sequence of Diviner's sage (Salvia divinorum).</title>
        <authorList>
            <person name="Ford S.A."/>
            <person name="Ro D.-K."/>
            <person name="Ness R.W."/>
            <person name="Phillips M.A."/>
        </authorList>
    </citation>
    <scope>NUCLEOTIDE SEQUENCE [LARGE SCALE GENOMIC DNA]</scope>
    <source>
        <strain evidence="8">SAF-2024a</strain>
        <tissue evidence="8">Leaf</tissue>
    </source>
</reference>
<feature type="region of interest" description="Disordered" evidence="6">
    <location>
        <begin position="356"/>
        <end position="391"/>
    </location>
</feature>
<feature type="compositionally biased region" description="Polar residues" evidence="6">
    <location>
        <begin position="635"/>
        <end position="655"/>
    </location>
</feature>
<sequence length="1390" mass="152288">MRNRRERTLQDLCDATPTLSQPQATSENSSHCSGRSLKDYRGKSGTCNVCSAPCSSCFHANKVLLNSSNEHGGETCAGNTETEQLSILSTVGGMDSTADSFSENAAGKASSRTSNAFDDSVMHSKCDGRISLEGHDDCLSFVSGTDEQLTTKSDMEDSGNKCNKQNSGEMFRKMSPSSSQTADATDMQKAQNTSEASNGKNLPQEESPMYANDDKLSDTKVELLKGSTEHLNSSRHNNVASEDVYGDPPKMDANSTEKNDDMEIELHPADESDESDMVEEDVKVCDICGDAGREDLLAICSRCSDGAEHTYCMRERLEKVPEGIWLCEECKTLELVGNGRQEKIGIMDENEKNISPRVSENLNNSDFEGHRTKSSTKILSKRRRDDEDAEVSSIAKKPALELTIGSPKTSNSKLAVLSRESSLKNLDKCRLRSPNRSSLDTIPVNDATELAKPALDARGLNLRGNFSKSNSFNSLNSKPKVKLVDQVDIQRQKSAKEVRSIGKSMSFRSTNSDRSESKIKMLSPRLSNIQDVKNTKERSAFERQRSFKTEHSSHNSAMGDSMSSTSRIGKGPSSRAESSSLASPTNHQEVKPVQTDGKSAALPRSFSLASRRNADLPSTTGEFKRPSKRSHSIPVLSSANGVSNTEQKHNQTSLKQDPPSCGVSEKLSLSASEGVSDGLVQSKDLAYSTDRSREYSGSRLGSRSSRDESDNLKAAIEAAVLRKPGVYRKHRASGQSDESSVPTVAPVASHIDHMASAKSRKLSSEVELAERPPVSRNFIAGPLKEETLSSVKHSLLVRAEGLSSGVRDGVHIGLSSRDALSNVPIVLPILLESIAIPEHEYIWQGSFEICRSGQTFELWDGIQAHRSTCASPKVVEAINKFNNRISLYEVPRASTWPIQFQKNGVGDDNIALFFFAKDLQSHEKMYKVLLDNMMKNDLALRGNINGVELLVFPSNQLPDNLQRWNRFFFLWGVFREKKEPSLRQTPESTVAPREIPPHVMTLPENKCSLWPVSDNSSQDEHPGVVEVPASEELQGLPRVVKRDVGMDKSPLDRLGHGLNSSSSSADKSDGPKQCGEVRDAYQESSISSSCSPPVVATSPDPGREQTLMEPDTPLGNPHSPLDSCKLVAGTSKGGTCEGAILEKTCHKDEFKSRMDAIDLSREAEMPMEDGRGIKDLNVEPDKWLFIQKEPMLPGPSSSGNHTLSSGTGYASPGKDNMHNKTVKPLEKINHVATAPYALQSQHVEADLGSIPRYYEHGHGERFFFPVALQPVTGSTLPDGSMSWKTHLPDDDRLSDKAPNLELALGGEKKLLRLGTEPPLVGKIDHKVDEERILEEARRKKAEEDVSASLSLSLSFPFPEKDADAKNELTSQRKHVNTTSSRLLFGKLRDD</sequence>
<dbReference type="EMBL" id="JBEAFC010000003">
    <property type="protein sequence ID" value="KAL1565447.1"/>
    <property type="molecule type" value="Genomic_DNA"/>
</dbReference>
<evidence type="ECO:0000259" key="7">
    <source>
        <dbReference type="SMART" id="SM00249"/>
    </source>
</evidence>
<evidence type="ECO:0000256" key="6">
    <source>
        <dbReference type="SAM" id="MobiDB-lite"/>
    </source>
</evidence>
<dbReference type="PANTHER" id="PTHR33304">
    <property type="match status" value="1"/>
</dbReference>
<gene>
    <name evidence="8" type="ORF">AAHA92_07664</name>
</gene>
<evidence type="ECO:0000256" key="5">
    <source>
        <dbReference type="ARBA" id="ARBA00023163"/>
    </source>
</evidence>
<keyword evidence="1" id="KW-0479">Metal-binding</keyword>
<feature type="compositionally biased region" description="Low complexity" evidence="6">
    <location>
        <begin position="573"/>
        <end position="583"/>
    </location>
</feature>
<feature type="compositionally biased region" description="Polar residues" evidence="6">
    <location>
        <begin position="554"/>
        <end position="567"/>
    </location>
</feature>
<feature type="region of interest" description="Disordered" evidence="6">
    <location>
        <begin position="491"/>
        <end position="709"/>
    </location>
</feature>
<evidence type="ECO:0000256" key="3">
    <source>
        <dbReference type="ARBA" id="ARBA00022833"/>
    </source>
</evidence>
<keyword evidence="2" id="KW-0863">Zinc-finger</keyword>
<feature type="region of interest" description="Disordered" evidence="6">
    <location>
        <begin position="1364"/>
        <end position="1390"/>
    </location>
</feature>
<feature type="compositionally biased region" description="Polar residues" evidence="6">
    <location>
        <begin position="175"/>
        <end position="201"/>
    </location>
</feature>
<feature type="domain" description="Zinc finger PHD-type" evidence="7">
    <location>
        <begin position="284"/>
        <end position="331"/>
    </location>
</feature>
<evidence type="ECO:0000256" key="4">
    <source>
        <dbReference type="ARBA" id="ARBA00023015"/>
    </source>
</evidence>
<evidence type="ECO:0000256" key="1">
    <source>
        <dbReference type="ARBA" id="ARBA00022723"/>
    </source>
</evidence>
<feature type="compositionally biased region" description="Basic and acidic residues" evidence="6">
    <location>
        <begin position="533"/>
        <end position="553"/>
    </location>
</feature>
<dbReference type="Pfam" id="PF23121">
    <property type="entry name" value="SPOC_AIPP2"/>
    <property type="match status" value="1"/>
</dbReference>
<feature type="compositionally biased region" description="Polar residues" evidence="6">
    <location>
        <begin position="1195"/>
        <end position="1208"/>
    </location>
</feature>
<evidence type="ECO:0000256" key="2">
    <source>
        <dbReference type="ARBA" id="ARBA00022771"/>
    </source>
</evidence>
<dbReference type="InterPro" id="IPR001965">
    <property type="entry name" value="Znf_PHD"/>
</dbReference>